<comment type="caution">
    <text evidence="3">The sequence shown here is derived from an EMBL/GenBank/DDBJ whole genome shotgun (WGS) entry which is preliminary data.</text>
</comment>
<dbReference type="PANTHER" id="PTHR43081:SF19">
    <property type="entry name" value="PH-SENSITIVE ADENYLATE CYCLASE RV1264"/>
    <property type="match status" value="1"/>
</dbReference>
<organism evidence="3 4">
    <name type="scientific">Cyclotella atomus</name>
    <dbReference type="NCBI Taxonomy" id="382360"/>
    <lineage>
        <taxon>Eukaryota</taxon>
        <taxon>Sar</taxon>
        <taxon>Stramenopiles</taxon>
        <taxon>Ochrophyta</taxon>
        <taxon>Bacillariophyta</taxon>
        <taxon>Coscinodiscophyceae</taxon>
        <taxon>Thalassiosirophycidae</taxon>
        <taxon>Stephanodiscales</taxon>
        <taxon>Stephanodiscaceae</taxon>
        <taxon>Cyclotella</taxon>
    </lineage>
</organism>
<feature type="domain" description="Guanylate cyclase" evidence="2">
    <location>
        <begin position="460"/>
        <end position="579"/>
    </location>
</feature>
<keyword evidence="4" id="KW-1185">Reference proteome</keyword>
<dbReference type="Pfam" id="PF00211">
    <property type="entry name" value="Guanylate_cyc"/>
    <property type="match status" value="1"/>
</dbReference>
<dbReference type="InterPro" id="IPR029787">
    <property type="entry name" value="Nucleotide_cyclase"/>
</dbReference>
<dbReference type="Gene3D" id="3.30.70.1230">
    <property type="entry name" value="Nucleotide cyclase"/>
    <property type="match status" value="1"/>
</dbReference>
<dbReference type="EMBL" id="JALLPJ020000260">
    <property type="protein sequence ID" value="KAL3797300.1"/>
    <property type="molecule type" value="Genomic_DNA"/>
</dbReference>
<dbReference type="SUPFAM" id="SSF55073">
    <property type="entry name" value="Nucleotide cyclase"/>
    <property type="match status" value="1"/>
</dbReference>
<dbReference type="AlphaFoldDB" id="A0ABD3QAB8"/>
<proteinExistence type="predicted"/>
<dbReference type="CDD" id="cd07302">
    <property type="entry name" value="CHD"/>
    <property type="match status" value="1"/>
</dbReference>
<gene>
    <name evidence="3" type="ORF">ACHAWO_009073</name>
</gene>
<accession>A0ABD3QAB8</accession>
<name>A0ABD3QAB8_9STRA</name>
<evidence type="ECO:0000256" key="1">
    <source>
        <dbReference type="SAM" id="MobiDB-lite"/>
    </source>
</evidence>
<dbReference type="InterPro" id="IPR050697">
    <property type="entry name" value="Adenylyl/Guanylyl_Cyclase_3/4"/>
</dbReference>
<evidence type="ECO:0000313" key="3">
    <source>
        <dbReference type="EMBL" id="KAL3797300.1"/>
    </source>
</evidence>
<dbReference type="Proteomes" id="UP001530400">
    <property type="component" value="Unassembled WGS sequence"/>
</dbReference>
<reference evidence="3 4" key="1">
    <citation type="submission" date="2024-10" db="EMBL/GenBank/DDBJ databases">
        <title>Updated reference genomes for cyclostephanoid diatoms.</title>
        <authorList>
            <person name="Roberts W.R."/>
            <person name="Alverson A.J."/>
        </authorList>
    </citation>
    <scope>NUCLEOTIDE SEQUENCE [LARGE SCALE GENOMIC DNA]</scope>
    <source>
        <strain evidence="3 4">AJA010-31</strain>
    </source>
</reference>
<sequence length="707" mass="78720">MRPGSLSRRLSSMEMDDSKSCCSNGGDFMMHDVDISKNYGNGTIPIRGRESHTANLEEFDKYVSLLEEMDREKEEELWKLGLLPGLMDMADSEEADENDAEEKEVLDKPDPPKFIDINTQQNGDIGNSEHPSREDLYDNLFENNNEDGPDEEHEERTHLTYPFNRKFWSYFRSILEQAKPVGFSELEDSNATMSKGPEDATAFTSKVIAIKSINPIQPEILAKAGGFDENEVLAELLYATSVGLVAMRFAPECVQCGSAVMDTDMLGRVPNRANCNGCNAPNKMDSLDAVKVLFLLNTDVLYVLAENFACTPSSESTSHTKVFAAVPATATGSGFSYSIGTGEGAEIAPALEPGKYRMHCPVAKTDNYLVVRRKSQESERPVTLPVKVSDLVWKHPFGKERAVLTVPHGRIQFDVFPDTKSFFVLWIQNDEDEKSCCFYLKTSQVVAVPRDIFFSISNVVLVFTDIVDSTRLYTNLGDGAAFRLVRKHFQVLFSTFIKRGGRVVKTIGDAVMASFTTGRAAMQGVADAMELLPTIGRRPDNQKYIEIRVGVHCGRATVVPLNGVNDFFGQTTNIAARIQSVAKASECFVSQAVLDSSPDSLECYTEIIGPCSRFTSTPVTELSLKGLDQKVQARGFRFSKKTQKRSSDSSLNTSFSNRLEHTRISYREVEGDDDNEVHTSMKLFDRPAETARRNSNMDPTFEQHDEE</sequence>
<evidence type="ECO:0000313" key="4">
    <source>
        <dbReference type="Proteomes" id="UP001530400"/>
    </source>
</evidence>
<dbReference type="SMART" id="SM00044">
    <property type="entry name" value="CYCc"/>
    <property type="match status" value="1"/>
</dbReference>
<feature type="region of interest" description="Disordered" evidence="1">
    <location>
        <begin position="683"/>
        <end position="707"/>
    </location>
</feature>
<feature type="region of interest" description="Disordered" evidence="1">
    <location>
        <begin position="92"/>
        <end position="134"/>
    </location>
</feature>
<dbReference type="InterPro" id="IPR001054">
    <property type="entry name" value="A/G_cyclase"/>
</dbReference>
<evidence type="ECO:0000259" key="2">
    <source>
        <dbReference type="PROSITE" id="PS50125"/>
    </source>
</evidence>
<dbReference type="PROSITE" id="PS50125">
    <property type="entry name" value="GUANYLATE_CYCLASE_2"/>
    <property type="match status" value="1"/>
</dbReference>
<feature type="compositionally biased region" description="Acidic residues" evidence="1">
    <location>
        <begin position="92"/>
        <end position="102"/>
    </location>
</feature>
<protein>
    <recommendedName>
        <fullName evidence="2">Guanylate cyclase domain-containing protein</fullName>
    </recommendedName>
</protein>
<feature type="compositionally biased region" description="Basic and acidic residues" evidence="1">
    <location>
        <begin position="683"/>
        <end position="692"/>
    </location>
</feature>
<dbReference type="PANTHER" id="PTHR43081">
    <property type="entry name" value="ADENYLATE CYCLASE, TERMINAL-DIFFERENTIATION SPECIFIC-RELATED"/>
    <property type="match status" value="1"/>
</dbReference>
<feature type="compositionally biased region" description="Basic and acidic residues" evidence="1">
    <location>
        <begin position="103"/>
        <end position="113"/>
    </location>
</feature>